<evidence type="ECO:0000313" key="1">
    <source>
        <dbReference type="EMBL" id="MBK3495857.1"/>
    </source>
</evidence>
<keyword evidence="2" id="KW-1185">Reference proteome</keyword>
<sequence length="179" mass="20779">MSEPTKGEVFAFWRPWLENHINNLGEPCCWACGKQWGQKYNITNKAPITLEKLWTDVEPLQLFPIKTTRLGGPIDVDNLFLLCQECVDLSPHTTSVRGFLQWVANQDNQMRRIAEVKRELKNFNLEDDLDWVSKASQNPVFKKWLATNIAYLLNEDENGNKVSPSTYFAAIYEFKHKDN</sequence>
<accession>A0ABS1H8W1</accession>
<name>A0ABS1H8W1_9BACL</name>
<proteinExistence type="predicted"/>
<dbReference type="EMBL" id="JAEOAH010000020">
    <property type="protein sequence ID" value="MBK3495857.1"/>
    <property type="molecule type" value="Genomic_DNA"/>
</dbReference>
<evidence type="ECO:0000313" key="2">
    <source>
        <dbReference type="Proteomes" id="UP000618943"/>
    </source>
</evidence>
<reference evidence="1 2" key="1">
    <citation type="submission" date="2020-12" db="EMBL/GenBank/DDBJ databases">
        <title>YIM B01967 draft genome.</title>
        <authorList>
            <person name="Yan X."/>
        </authorList>
    </citation>
    <scope>NUCLEOTIDE SEQUENCE [LARGE SCALE GENOMIC DNA]</scope>
    <source>
        <strain evidence="1 2">YIM B01967</strain>
    </source>
</reference>
<protein>
    <recommendedName>
        <fullName evidence="3">HNH endonuclease</fullName>
    </recommendedName>
</protein>
<gene>
    <name evidence="1" type="ORF">JFL43_13515</name>
</gene>
<comment type="caution">
    <text evidence="1">The sequence shown here is derived from an EMBL/GenBank/DDBJ whole genome shotgun (WGS) entry which is preliminary data.</text>
</comment>
<dbReference type="RefSeq" id="WP_100795087.1">
    <property type="nucleotide sequence ID" value="NZ_JAEOAH010000020.1"/>
</dbReference>
<dbReference type="Proteomes" id="UP000618943">
    <property type="component" value="Unassembled WGS sequence"/>
</dbReference>
<organism evidence="1 2">
    <name type="scientific">Viridibacillus soli</name>
    <dbReference type="NCBI Taxonomy" id="2798301"/>
    <lineage>
        <taxon>Bacteria</taxon>
        <taxon>Bacillati</taxon>
        <taxon>Bacillota</taxon>
        <taxon>Bacilli</taxon>
        <taxon>Bacillales</taxon>
        <taxon>Caryophanaceae</taxon>
        <taxon>Viridibacillus</taxon>
    </lineage>
</organism>
<evidence type="ECO:0008006" key="3">
    <source>
        <dbReference type="Google" id="ProtNLM"/>
    </source>
</evidence>